<evidence type="ECO:0000313" key="3">
    <source>
        <dbReference type="Proteomes" id="UP000274429"/>
    </source>
</evidence>
<evidence type="ECO:0000256" key="1">
    <source>
        <dbReference type="SAM" id="MobiDB-lite"/>
    </source>
</evidence>
<evidence type="ECO:0000313" key="4">
    <source>
        <dbReference type="WBParaSite" id="TTAC_0000991401-mRNA-1"/>
    </source>
</evidence>
<dbReference type="OrthoDB" id="6280270at2759"/>
<protein>
    <submittedName>
        <fullName evidence="2 4">Uncharacterized protein</fullName>
    </submittedName>
</protein>
<reference evidence="2 3" key="2">
    <citation type="submission" date="2018-11" db="EMBL/GenBank/DDBJ databases">
        <authorList>
            <consortium name="Pathogen Informatics"/>
        </authorList>
    </citation>
    <scope>NUCLEOTIDE SEQUENCE [LARGE SCALE GENOMIC DNA]</scope>
</reference>
<dbReference type="WBParaSite" id="TTAC_0000991401-mRNA-1">
    <property type="protein sequence ID" value="TTAC_0000991401-mRNA-1"/>
    <property type="gene ID" value="TTAC_0000991401"/>
</dbReference>
<evidence type="ECO:0000313" key="2">
    <source>
        <dbReference type="EMBL" id="VDM34871.1"/>
    </source>
</evidence>
<proteinExistence type="predicted"/>
<dbReference type="EMBL" id="UYWX01021142">
    <property type="protein sequence ID" value="VDM34871.1"/>
    <property type="molecule type" value="Genomic_DNA"/>
</dbReference>
<accession>A0A0R3X8N9</accession>
<organism evidence="4">
    <name type="scientific">Hydatigena taeniaeformis</name>
    <name type="common">Feline tapeworm</name>
    <name type="synonym">Taenia taeniaeformis</name>
    <dbReference type="NCBI Taxonomy" id="6205"/>
    <lineage>
        <taxon>Eukaryota</taxon>
        <taxon>Metazoa</taxon>
        <taxon>Spiralia</taxon>
        <taxon>Lophotrochozoa</taxon>
        <taxon>Platyhelminthes</taxon>
        <taxon>Cestoda</taxon>
        <taxon>Eucestoda</taxon>
        <taxon>Cyclophyllidea</taxon>
        <taxon>Taeniidae</taxon>
        <taxon>Hydatigera</taxon>
    </lineage>
</organism>
<reference evidence="4" key="1">
    <citation type="submission" date="2017-02" db="UniProtKB">
        <authorList>
            <consortium name="WormBaseParasite"/>
        </authorList>
    </citation>
    <scope>IDENTIFICATION</scope>
</reference>
<sequence length="80" mass="8534">MKNTEGNGMNEESGVPETPTPSPPMSAQTFPRLAAMNTGVAIAARLHQGTRSLGPTLLERAQGGRAVEARDFAKRRVKSE</sequence>
<feature type="region of interest" description="Disordered" evidence="1">
    <location>
        <begin position="1"/>
        <end position="30"/>
    </location>
</feature>
<name>A0A0R3X8N9_HYDTA</name>
<gene>
    <name evidence="2" type="ORF">TTAC_LOCUS9899</name>
</gene>
<dbReference type="AlphaFoldDB" id="A0A0R3X8N9"/>
<dbReference type="Proteomes" id="UP000274429">
    <property type="component" value="Unassembled WGS sequence"/>
</dbReference>
<keyword evidence="3" id="KW-1185">Reference proteome</keyword>